<dbReference type="Proteomes" id="UP000030766">
    <property type="component" value="Unassembled WGS sequence"/>
</dbReference>
<evidence type="ECO:0000256" key="2">
    <source>
        <dbReference type="ARBA" id="ARBA00023136"/>
    </source>
</evidence>
<evidence type="ECO:0000256" key="3">
    <source>
        <dbReference type="ARBA" id="ARBA00023140"/>
    </source>
</evidence>
<dbReference type="VEuPathDB" id="FungiDB:FOZG_07638"/>
<evidence type="ECO:0000256" key="1">
    <source>
        <dbReference type="ARBA" id="ARBA00022593"/>
    </source>
</evidence>
<dbReference type="Pfam" id="PF05648">
    <property type="entry name" value="PEX11"/>
    <property type="match status" value="1"/>
</dbReference>
<dbReference type="GO" id="GO:0005778">
    <property type="term" value="C:peroxisomal membrane"/>
    <property type="evidence" value="ECO:0007669"/>
    <property type="project" value="UniProtKB-SubCell"/>
</dbReference>
<keyword evidence="2" id="KW-0472">Membrane</keyword>
<proteinExistence type="predicted"/>
<evidence type="ECO:0008006" key="6">
    <source>
        <dbReference type="Google" id="ProtNLM"/>
    </source>
</evidence>
<gene>
    <name evidence="5" type="ORF">FOZG_07638</name>
</gene>
<sequence>MDSIPMQQYKLSIFYVNGNYSHTQKGNSFAQDLLIPPYLSLQFPLPLDYPALVSGGPRHLGQVSVSTFNLDLLYSRHFDSIRVTYLSPAFPHPFLVKLNLTFASPSPSPSSLFPSVIAGFLLVNRNSVYSNCRIPPILYLPILDTIAIMVADALVYHPTVAHYLRYMATTLGRDKLMRVLQYFARFYAWYLLRTNATPDKVAPWNALKKQFGLFRKVFRAGKFVEHYKAAATASDSKSLDPVLKYTQVGRQLGYAGYLTCDALTIPDAAGIRKWQHAKRLQQEAYRSWAIGIAFSIIGQLYTLRQLSVRASKVDLKEGEGVVESKTISIERAAAKKQLLCDLCDILVPVSGLGWVSFLDDGIVGLTGTLSSVIGVYTQWKKTA</sequence>
<organism evidence="5">
    <name type="scientific">Fusarium oxysporum Fo47</name>
    <dbReference type="NCBI Taxonomy" id="660027"/>
    <lineage>
        <taxon>Eukaryota</taxon>
        <taxon>Fungi</taxon>
        <taxon>Dikarya</taxon>
        <taxon>Ascomycota</taxon>
        <taxon>Pezizomycotina</taxon>
        <taxon>Sordariomycetes</taxon>
        <taxon>Hypocreomycetidae</taxon>
        <taxon>Hypocreales</taxon>
        <taxon>Nectriaceae</taxon>
        <taxon>Fusarium</taxon>
        <taxon>Fusarium oxysporum species complex</taxon>
    </lineage>
</organism>
<reference evidence="5" key="2">
    <citation type="submission" date="2012-06" db="EMBL/GenBank/DDBJ databases">
        <title>Annotation of the Genome Sequence of Fusarium oxysporum Fo47.</title>
        <authorList>
            <consortium name="The Broad Institute Genomics Platform"/>
            <person name="Ma L.-J."/>
            <person name="Corby-Kistler H."/>
            <person name="Broz K."/>
            <person name="Gale L.R."/>
            <person name="Jonkers W."/>
            <person name="O'Donnell K."/>
            <person name="Ploetz R."/>
            <person name="Steinberg C."/>
            <person name="Schwartz D.C."/>
            <person name="VanEtten H."/>
            <person name="Zhou S."/>
            <person name="Young S.K."/>
            <person name="Zeng Q."/>
            <person name="Gargeya S."/>
            <person name="Fitzgerald M."/>
            <person name="Abouelleil A."/>
            <person name="Alvarado L."/>
            <person name="Chapman S.B."/>
            <person name="Gainer-Dewar J."/>
            <person name="Goldberg J."/>
            <person name="Griggs A."/>
            <person name="Gujja S."/>
            <person name="Hansen M."/>
            <person name="Howarth C."/>
            <person name="Imamovic A."/>
            <person name="Ireland A."/>
            <person name="Larimer J."/>
            <person name="McCowan C."/>
            <person name="Murphy C."/>
            <person name="Pearson M."/>
            <person name="Poon T.W."/>
            <person name="Priest M."/>
            <person name="Roberts A."/>
            <person name="Saif S."/>
            <person name="Shea T."/>
            <person name="Sykes S."/>
            <person name="Wortman J."/>
            <person name="Nusbaum C."/>
            <person name="Birren B."/>
        </authorList>
    </citation>
    <scope>NUCLEOTIDE SEQUENCE</scope>
    <source>
        <strain evidence="5">Fo47</strain>
    </source>
</reference>
<dbReference type="PANTHER" id="PTHR12652">
    <property type="entry name" value="PEROXISOMAL BIOGENESIS FACTOR 11"/>
    <property type="match status" value="1"/>
</dbReference>
<evidence type="ECO:0000256" key="4">
    <source>
        <dbReference type="ARBA" id="ARBA00046271"/>
    </source>
</evidence>
<keyword evidence="3" id="KW-0576">Peroxisome</keyword>
<reference evidence="5" key="1">
    <citation type="submission" date="2011-06" db="EMBL/GenBank/DDBJ databases">
        <title>The Genome Sequence of Fusarium oxysporum Fo47.</title>
        <authorList>
            <consortium name="The Broad Institute Genome Sequencing Platform"/>
            <person name="Ma L.-J."/>
            <person name="Gale L.R."/>
            <person name="Schwartz D.C."/>
            <person name="Zhou S."/>
            <person name="Corby-Kistler H."/>
            <person name="Young S.K."/>
            <person name="Zeng Q."/>
            <person name="Gargeya S."/>
            <person name="Fitzgerald M."/>
            <person name="Haas B."/>
            <person name="Abouelleil A."/>
            <person name="Alvarado L."/>
            <person name="Arachchi H.M."/>
            <person name="Berlin A."/>
            <person name="Brown A."/>
            <person name="Chapman S.B."/>
            <person name="Chen Z."/>
            <person name="Dunbar C."/>
            <person name="Freedman E."/>
            <person name="Gearin G."/>
            <person name="Gellesch M."/>
            <person name="Goldberg J."/>
            <person name="Griggs A."/>
            <person name="Gujja S."/>
            <person name="Heiman D."/>
            <person name="Howarth C."/>
            <person name="Larson L."/>
            <person name="Lui A."/>
            <person name="MacDonald P.J.P."/>
            <person name="Mehta T."/>
            <person name="Montmayeur A."/>
            <person name="Murphy C."/>
            <person name="Neiman D."/>
            <person name="Pearson M."/>
            <person name="Priest M."/>
            <person name="Roberts A."/>
            <person name="Saif S."/>
            <person name="Shea T."/>
            <person name="Shenoy N."/>
            <person name="Sisk P."/>
            <person name="Stolte C."/>
            <person name="Sykes S."/>
            <person name="Wortman J."/>
            <person name="Nusbaum C."/>
            <person name="Birren B."/>
        </authorList>
    </citation>
    <scope>NUCLEOTIDE SEQUENCE [LARGE SCALE GENOMIC DNA]</scope>
    <source>
        <strain evidence="5">Fo47</strain>
    </source>
</reference>
<dbReference type="EMBL" id="JH717899">
    <property type="protein sequence ID" value="EWZ42830.1"/>
    <property type="molecule type" value="Genomic_DNA"/>
</dbReference>
<dbReference type="HOGENOM" id="CLU_721687_0_0_1"/>
<evidence type="ECO:0000313" key="5">
    <source>
        <dbReference type="EMBL" id="EWZ42830.1"/>
    </source>
</evidence>
<protein>
    <recommendedName>
        <fullName evidence="6">Peroxisomal membrane protein PMP30A</fullName>
    </recommendedName>
</protein>
<dbReference type="AlphaFoldDB" id="W9KLF8"/>
<dbReference type="GO" id="GO:0016559">
    <property type="term" value="P:peroxisome fission"/>
    <property type="evidence" value="ECO:0007669"/>
    <property type="project" value="InterPro"/>
</dbReference>
<keyword evidence="1" id="KW-0962">Peroxisome biogenesis</keyword>
<comment type="subcellular location">
    <subcellularLocation>
        <location evidence="4">Peroxisome membrane</location>
    </subcellularLocation>
</comment>
<name>W9KLF8_FUSOX</name>
<accession>W9KLF8</accession>
<dbReference type="PANTHER" id="PTHR12652:SF50">
    <property type="entry name" value="PEROXIN 11"/>
    <property type="match status" value="1"/>
</dbReference>
<dbReference type="InterPro" id="IPR008733">
    <property type="entry name" value="PEX11"/>
</dbReference>